<dbReference type="EMBL" id="CACRUV010000029">
    <property type="protein sequence ID" value="VYU50997.1"/>
    <property type="molecule type" value="Genomic_DNA"/>
</dbReference>
<sequence>MTSNVVKIEQCFPYMVYKNKASAFAISVLASYLYKLQHIDRYKKHPKCWHSYTYNG</sequence>
<reference evidence="1" key="1">
    <citation type="submission" date="2019-11" db="EMBL/GenBank/DDBJ databases">
        <authorList>
            <person name="Feng L."/>
        </authorList>
    </citation>
    <scope>NUCLEOTIDE SEQUENCE</scope>
    <source>
        <strain evidence="1">PmerdaeLFYP103</strain>
    </source>
</reference>
<name>A0A6N3FFK5_9BACT</name>
<dbReference type="AlphaFoldDB" id="A0A6N3FFK5"/>
<accession>A0A6N3FFK5</accession>
<protein>
    <submittedName>
        <fullName evidence="1">Uncharacterized protein</fullName>
    </submittedName>
</protein>
<proteinExistence type="predicted"/>
<evidence type="ECO:0000313" key="1">
    <source>
        <dbReference type="EMBL" id="VYU50997.1"/>
    </source>
</evidence>
<gene>
    <name evidence="1" type="ORF">PMLFYP103_02409</name>
</gene>
<organism evidence="1">
    <name type="scientific">Parabacteroides merdae</name>
    <dbReference type="NCBI Taxonomy" id="46503"/>
    <lineage>
        <taxon>Bacteria</taxon>
        <taxon>Pseudomonadati</taxon>
        <taxon>Bacteroidota</taxon>
        <taxon>Bacteroidia</taxon>
        <taxon>Bacteroidales</taxon>
        <taxon>Tannerellaceae</taxon>
        <taxon>Parabacteroides</taxon>
    </lineage>
</organism>